<protein>
    <submittedName>
        <fullName evidence="2">Uncharacterized protein</fullName>
    </submittedName>
</protein>
<accession>A0A8H7THX0</accession>
<dbReference type="OrthoDB" id="3483826at2759"/>
<evidence type="ECO:0000313" key="3">
    <source>
        <dbReference type="Proteomes" id="UP000664132"/>
    </source>
</evidence>
<reference evidence="2" key="1">
    <citation type="submission" date="2021-02" db="EMBL/GenBank/DDBJ databases">
        <title>Genome sequence Cadophora malorum strain M34.</title>
        <authorList>
            <person name="Stefanovic E."/>
            <person name="Vu D."/>
            <person name="Scully C."/>
            <person name="Dijksterhuis J."/>
            <person name="Roader J."/>
            <person name="Houbraken J."/>
        </authorList>
    </citation>
    <scope>NUCLEOTIDE SEQUENCE</scope>
    <source>
        <strain evidence="2">M34</strain>
    </source>
</reference>
<evidence type="ECO:0000313" key="2">
    <source>
        <dbReference type="EMBL" id="KAG4419108.1"/>
    </source>
</evidence>
<sequence>MNQAGQFQVLNSDEPSPSGFLNSDTVTNALVPSLREVRELNSASEYPTVPTSDERSTWSERGESNIIAAELAAFTRTIFSAQSDIAGISLVLAEYLEYIRKAPKTYDHSSMLEKLELRAREVHDLARTRHTVAWKNMVATLESLPLGSRLRELEGEVCRHLAQEERFFHGDYDMKASLYEQRKLKIAQGRISGPTTSAGL</sequence>
<gene>
    <name evidence="2" type="ORF">IFR04_007704</name>
</gene>
<name>A0A8H7THX0_9HELO</name>
<dbReference type="EMBL" id="JAFJYH010000112">
    <property type="protein sequence ID" value="KAG4419108.1"/>
    <property type="molecule type" value="Genomic_DNA"/>
</dbReference>
<evidence type="ECO:0000256" key="1">
    <source>
        <dbReference type="SAM" id="MobiDB-lite"/>
    </source>
</evidence>
<proteinExistence type="predicted"/>
<dbReference type="Proteomes" id="UP000664132">
    <property type="component" value="Unassembled WGS sequence"/>
</dbReference>
<organism evidence="2 3">
    <name type="scientific">Cadophora malorum</name>
    <dbReference type="NCBI Taxonomy" id="108018"/>
    <lineage>
        <taxon>Eukaryota</taxon>
        <taxon>Fungi</taxon>
        <taxon>Dikarya</taxon>
        <taxon>Ascomycota</taxon>
        <taxon>Pezizomycotina</taxon>
        <taxon>Leotiomycetes</taxon>
        <taxon>Helotiales</taxon>
        <taxon>Ploettnerulaceae</taxon>
        <taxon>Cadophora</taxon>
    </lineage>
</organism>
<comment type="caution">
    <text evidence="2">The sequence shown here is derived from an EMBL/GenBank/DDBJ whole genome shotgun (WGS) entry which is preliminary data.</text>
</comment>
<dbReference type="AlphaFoldDB" id="A0A8H7THX0"/>
<keyword evidence="3" id="KW-1185">Reference proteome</keyword>
<feature type="region of interest" description="Disordered" evidence="1">
    <location>
        <begin position="1"/>
        <end position="23"/>
    </location>
</feature>